<dbReference type="AlphaFoldDB" id="A0AAD7QEC3"/>
<evidence type="ECO:0000256" key="3">
    <source>
        <dbReference type="ARBA" id="ARBA00023004"/>
    </source>
</evidence>
<proteinExistence type="predicted"/>
<keyword evidence="3" id="KW-0408">Iron</keyword>
<dbReference type="SUPFAM" id="SSF51197">
    <property type="entry name" value="Clavaminate synthase-like"/>
    <property type="match status" value="1"/>
</dbReference>
<dbReference type="GO" id="GO:0046872">
    <property type="term" value="F:metal ion binding"/>
    <property type="evidence" value="ECO:0007669"/>
    <property type="project" value="UniProtKB-KW"/>
</dbReference>
<dbReference type="EMBL" id="JARAOO010000002">
    <property type="protein sequence ID" value="KAJ7979893.1"/>
    <property type="molecule type" value="Genomic_DNA"/>
</dbReference>
<keyword evidence="7" id="KW-1185">Reference proteome</keyword>
<name>A0AAD7QEC3_QUISA</name>
<evidence type="ECO:0000313" key="6">
    <source>
        <dbReference type="EMBL" id="KAJ7979893.1"/>
    </source>
</evidence>
<feature type="region of interest" description="Disordered" evidence="4">
    <location>
        <begin position="1"/>
        <end position="20"/>
    </location>
</feature>
<protein>
    <submittedName>
        <fullName evidence="6">1-aminocyclopropane-1-carboxylate oxidase-like 1</fullName>
    </submittedName>
</protein>
<accession>A0AAD7QEC3</accession>
<keyword evidence="2" id="KW-0560">Oxidoreductase</keyword>
<evidence type="ECO:0000259" key="5">
    <source>
        <dbReference type="Pfam" id="PF14226"/>
    </source>
</evidence>
<dbReference type="KEGG" id="qsa:O6P43_003237"/>
<evidence type="ECO:0000256" key="2">
    <source>
        <dbReference type="ARBA" id="ARBA00023002"/>
    </source>
</evidence>
<dbReference type="Gene3D" id="2.60.120.330">
    <property type="entry name" value="B-lactam Antibiotic, Isopenicillin N Synthase, Chain"/>
    <property type="match status" value="1"/>
</dbReference>
<dbReference type="Proteomes" id="UP001163823">
    <property type="component" value="Chromosome 2"/>
</dbReference>
<dbReference type="Pfam" id="PF14226">
    <property type="entry name" value="DIOX_N"/>
    <property type="match status" value="1"/>
</dbReference>
<dbReference type="PANTHER" id="PTHR10209:SF884">
    <property type="entry name" value="1-AMINOCYCLOPROPANE-1-CARBOXYLATE OXIDASE HOMOLOG 1-LIKE"/>
    <property type="match status" value="1"/>
</dbReference>
<gene>
    <name evidence="6" type="ORF">O6P43_003237</name>
</gene>
<evidence type="ECO:0000256" key="1">
    <source>
        <dbReference type="ARBA" id="ARBA00022723"/>
    </source>
</evidence>
<evidence type="ECO:0000256" key="4">
    <source>
        <dbReference type="SAM" id="MobiDB-lite"/>
    </source>
</evidence>
<evidence type="ECO:0000313" key="7">
    <source>
        <dbReference type="Proteomes" id="UP001163823"/>
    </source>
</evidence>
<feature type="domain" description="Non-haem dioxygenase N-terminal" evidence="5">
    <location>
        <begin position="67"/>
        <end position="132"/>
    </location>
</feature>
<dbReference type="InterPro" id="IPR027443">
    <property type="entry name" value="IPNS-like_sf"/>
</dbReference>
<reference evidence="6" key="1">
    <citation type="journal article" date="2023" name="Science">
        <title>Elucidation of the pathway for biosynthesis of saponin adjuvants from the soapbark tree.</title>
        <authorList>
            <person name="Reed J."/>
            <person name="Orme A."/>
            <person name="El-Demerdash A."/>
            <person name="Owen C."/>
            <person name="Martin L.B.B."/>
            <person name="Misra R.C."/>
            <person name="Kikuchi S."/>
            <person name="Rejzek M."/>
            <person name="Martin A.C."/>
            <person name="Harkess A."/>
            <person name="Leebens-Mack J."/>
            <person name="Louveau T."/>
            <person name="Stephenson M.J."/>
            <person name="Osbourn A."/>
        </authorList>
    </citation>
    <scope>NUCLEOTIDE SEQUENCE</scope>
    <source>
        <strain evidence="6">S10</strain>
    </source>
</reference>
<organism evidence="6 7">
    <name type="scientific">Quillaja saponaria</name>
    <name type="common">Soap bark tree</name>
    <dbReference type="NCBI Taxonomy" id="32244"/>
    <lineage>
        <taxon>Eukaryota</taxon>
        <taxon>Viridiplantae</taxon>
        <taxon>Streptophyta</taxon>
        <taxon>Embryophyta</taxon>
        <taxon>Tracheophyta</taxon>
        <taxon>Spermatophyta</taxon>
        <taxon>Magnoliopsida</taxon>
        <taxon>eudicotyledons</taxon>
        <taxon>Gunneridae</taxon>
        <taxon>Pentapetalae</taxon>
        <taxon>rosids</taxon>
        <taxon>fabids</taxon>
        <taxon>Fabales</taxon>
        <taxon>Quillajaceae</taxon>
        <taxon>Quillaja</taxon>
    </lineage>
</organism>
<dbReference type="PANTHER" id="PTHR10209">
    <property type="entry name" value="OXIDOREDUCTASE, 2OG-FE II OXYGENASE FAMILY PROTEIN"/>
    <property type="match status" value="1"/>
</dbReference>
<keyword evidence="1" id="KW-0479">Metal-binding</keyword>
<comment type="caution">
    <text evidence="6">The sequence shown here is derived from an EMBL/GenBank/DDBJ whole genome shotgun (WGS) entry which is preliminary data.</text>
</comment>
<dbReference type="GO" id="GO:0016491">
    <property type="term" value="F:oxidoreductase activity"/>
    <property type="evidence" value="ECO:0007669"/>
    <property type="project" value="UniProtKB-KW"/>
</dbReference>
<sequence>MELTSAEEIQAETQSNYDRNSELKAFDDSKAGVKGLLDAGVTKVPRMFYSEQVDDALNQVRKSQFSIPVIDLEGTHGDVSKRKHIIEEVRNASERWGFFQVVNHGIPIDVLDDMIDGIRRFHEQETEEKKELYS</sequence>
<dbReference type="InterPro" id="IPR026992">
    <property type="entry name" value="DIOX_N"/>
</dbReference>